<feature type="region of interest" description="Disordered" evidence="8">
    <location>
        <begin position="1"/>
        <end position="49"/>
    </location>
</feature>
<dbReference type="PANTHER" id="PTHR30151:SF38">
    <property type="entry name" value="ALIPHATIC SULFONATES TRANSPORT PERMEASE PROTEIN SSUC-RELATED"/>
    <property type="match status" value="1"/>
</dbReference>
<keyword evidence="4 7" id="KW-0812">Transmembrane</keyword>
<dbReference type="Pfam" id="PF00528">
    <property type="entry name" value="BPD_transp_1"/>
    <property type="match status" value="1"/>
</dbReference>
<feature type="transmembrane region" description="Helical" evidence="7">
    <location>
        <begin position="58"/>
        <end position="80"/>
    </location>
</feature>
<comment type="subcellular location">
    <subcellularLocation>
        <location evidence="1 7">Cell membrane</location>
        <topology evidence="1 7">Multi-pass membrane protein</topology>
    </subcellularLocation>
</comment>
<evidence type="ECO:0000256" key="5">
    <source>
        <dbReference type="ARBA" id="ARBA00022989"/>
    </source>
</evidence>
<protein>
    <submittedName>
        <fullName evidence="10">ABC transporter permease</fullName>
    </submittedName>
</protein>
<dbReference type="InterPro" id="IPR000515">
    <property type="entry name" value="MetI-like"/>
</dbReference>
<proteinExistence type="inferred from homology"/>
<evidence type="ECO:0000256" key="1">
    <source>
        <dbReference type="ARBA" id="ARBA00004651"/>
    </source>
</evidence>
<feature type="transmembrane region" description="Helical" evidence="7">
    <location>
        <begin position="174"/>
        <end position="193"/>
    </location>
</feature>
<evidence type="ECO:0000256" key="4">
    <source>
        <dbReference type="ARBA" id="ARBA00022692"/>
    </source>
</evidence>
<feature type="transmembrane region" description="Helical" evidence="7">
    <location>
        <begin position="148"/>
        <end position="168"/>
    </location>
</feature>
<accession>A0ABY9IKH3</accession>
<reference evidence="10 11" key="1">
    <citation type="submission" date="2023-03" db="EMBL/GenBank/DDBJ databases">
        <title>Isolation and description of six Streptomyces strains from soil environments, able to metabolize different microbial glucans.</title>
        <authorList>
            <person name="Widen T."/>
            <person name="Larsbrink J."/>
        </authorList>
    </citation>
    <scope>NUCLEOTIDE SEQUENCE [LARGE SCALE GENOMIC DNA]</scope>
    <source>
        <strain evidence="10 11">Alt2</strain>
    </source>
</reference>
<feature type="compositionally biased region" description="Low complexity" evidence="8">
    <location>
        <begin position="26"/>
        <end position="36"/>
    </location>
</feature>
<evidence type="ECO:0000256" key="6">
    <source>
        <dbReference type="ARBA" id="ARBA00023136"/>
    </source>
</evidence>
<comment type="similarity">
    <text evidence="7">Belongs to the binding-protein-dependent transport system permease family.</text>
</comment>
<organism evidence="10 11">
    <name type="scientific">Streptomyces poriferorum</name>
    <dbReference type="NCBI Taxonomy" id="2798799"/>
    <lineage>
        <taxon>Bacteria</taxon>
        <taxon>Bacillati</taxon>
        <taxon>Actinomycetota</taxon>
        <taxon>Actinomycetes</taxon>
        <taxon>Kitasatosporales</taxon>
        <taxon>Streptomycetaceae</taxon>
        <taxon>Streptomyces</taxon>
    </lineage>
</organism>
<dbReference type="PROSITE" id="PS50928">
    <property type="entry name" value="ABC_TM1"/>
    <property type="match status" value="1"/>
</dbReference>
<dbReference type="EMBL" id="CP120988">
    <property type="protein sequence ID" value="WLQ55374.1"/>
    <property type="molecule type" value="Genomic_DNA"/>
</dbReference>
<evidence type="ECO:0000256" key="2">
    <source>
        <dbReference type="ARBA" id="ARBA00022448"/>
    </source>
</evidence>
<evidence type="ECO:0000259" key="9">
    <source>
        <dbReference type="PROSITE" id="PS50928"/>
    </source>
</evidence>
<evidence type="ECO:0000313" key="10">
    <source>
        <dbReference type="EMBL" id="WLQ55374.1"/>
    </source>
</evidence>
<dbReference type="CDD" id="cd06261">
    <property type="entry name" value="TM_PBP2"/>
    <property type="match status" value="1"/>
</dbReference>
<feature type="transmembrane region" description="Helical" evidence="7">
    <location>
        <begin position="239"/>
        <end position="259"/>
    </location>
</feature>
<feature type="transmembrane region" description="Helical" evidence="7">
    <location>
        <begin position="271"/>
        <end position="291"/>
    </location>
</feature>
<gene>
    <name evidence="10" type="ORF">P8A19_07935</name>
</gene>
<dbReference type="RefSeq" id="WP_306083602.1">
    <property type="nucleotide sequence ID" value="NZ_CP120988.1"/>
</dbReference>
<sequence length="304" mass="31937">MTELLTNTATAARVSTADGPLRKAGADPAGGRAPGAKPAPPAPRAARRRLGPGRAIPFGRLIGPVLVIALWWFASAIGYLDPRILSGPGTVLSTASDLISSGRLQDNVLISLQRAGLGLFFGVTAGVLLAVAAGLSRTGEYLLDGPLQIKRAIPSLAMLPLLILWLGIGEQMKVTVIALGVAVNMYINTYASLTGIDSRYVELAEGLDLSRAQFIRKVVVPGSLPGFFVGLRLGVTASWLGLIVVEQINATSGIGYMMFQAQQYAQSDVIIVGLVAYGIFGFASDAAVRAVERKVLSWRRTLAG</sequence>
<keyword evidence="6 7" id="KW-0472">Membrane</keyword>
<evidence type="ECO:0000313" key="11">
    <source>
        <dbReference type="Proteomes" id="UP001235744"/>
    </source>
</evidence>
<keyword evidence="5 7" id="KW-1133">Transmembrane helix</keyword>
<keyword evidence="11" id="KW-1185">Reference proteome</keyword>
<evidence type="ECO:0000256" key="7">
    <source>
        <dbReference type="RuleBase" id="RU363032"/>
    </source>
</evidence>
<feature type="domain" description="ABC transmembrane type-1" evidence="9">
    <location>
        <begin position="104"/>
        <end position="288"/>
    </location>
</feature>
<feature type="compositionally biased region" description="Polar residues" evidence="8">
    <location>
        <begin position="1"/>
        <end position="10"/>
    </location>
</feature>
<dbReference type="Proteomes" id="UP001235744">
    <property type="component" value="Chromosome"/>
</dbReference>
<feature type="transmembrane region" description="Helical" evidence="7">
    <location>
        <begin position="115"/>
        <end position="136"/>
    </location>
</feature>
<name>A0ABY9IKH3_9ACTN</name>
<keyword evidence="2 7" id="KW-0813">Transport</keyword>
<keyword evidence="3" id="KW-1003">Cell membrane</keyword>
<evidence type="ECO:0000256" key="3">
    <source>
        <dbReference type="ARBA" id="ARBA00022475"/>
    </source>
</evidence>
<dbReference type="PANTHER" id="PTHR30151">
    <property type="entry name" value="ALKANE SULFONATE ABC TRANSPORTER-RELATED, MEMBRANE SUBUNIT"/>
    <property type="match status" value="1"/>
</dbReference>
<dbReference type="SUPFAM" id="SSF161098">
    <property type="entry name" value="MetI-like"/>
    <property type="match status" value="1"/>
</dbReference>
<evidence type="ECO:0000256" key="8">
    <source>
        <dbReference type="SAM" id="MobiDB-lite"/>
    </source>
</evidence>
<dbReference type="InterPro" id="IPR035906">
    <property type="entry name" value="MetI-like_sf"/>
</dbReference>
<dbReference type="Gene3D" id="1.10.3720.10">
    <property type="entry name" value="MetI-like"/>
    <property type="match status" value="1"/>
</dbReference>